<dbReference type="InterPro" id="IPR012340">
    <property type="entry name" value="NA-bd_OB-fold"/>
</dbReference>
<reference evidence="5 6" key="1">
    <citation type="submission" date="2016-11" db="EMBL/GenBank/DDBJ databases">
        <authorList>
            <person name="Jaros S."/>
            <person name="Januszkiewicz K."/>
            <person name="Wedrychowicz H."/>
        </authorList>
    </citation>
    <scope>NUCLEOTIDE SEQUENCE [LARGE SCALE GENOMIC DNA]</scope>
    <source>
        <strain evidence="5 6">DSM 21986</strain>
    </source>
</reference>
<evidence type="ECO:0000256" key="1">
    <source>
        <dbReference type="ARBA" id="ARBA00023125"/>
    </source>
</evidence>
<evidence type="ECO:0000256" key="2">
    <source>
        <dbReference type="HAMAP-Rule" id="MF_00984"/>
    </source>
</evidence>
<organism evidence="5 6">
    <name type="scientific">Fodinibius roseus</name>
    <dbReference type="NCBI Taxonomy" id="1194090"/>
    <lineage>
        <taxon>Bacteria</taxon>
        <taxon>Pseudomonadati</taxon>
        <taxon>Balneolota</taxon>
        <taxon>Balneolia</taxon>
        <taxon>Balneolales</taxon>
        <taxon>Balneolaceae</taxon>
        <taxon>Fodinibius</taxon>
    </lineage>
</organism>
<protein>
    <recommendedName>
        <fullName evidence="2 3">Single-stranded DNA-binding protein</fullName>
        <shortName evidence="2">SSB</shortName>
    </recommendedName>
</protein>
<dbReference type="GO" id="GO:0009295">
    <property type="term" value="C:nucleoid"/>
    <property type="evidence" value="ECO:0007669"/>
    <property type="project" value="TreeGrafter"/>
</dbReference>
<keyword evidence="2" id="KW-0233">DNA recombination</keyword>
<evidence type="ECO:0000313" key="6">
    <source>
        <dbReference type="Proteomes" id="UP000184041"/>
    </source>
</evidence>
<keyword evidence="2" id="KW-0234">DNA repair</keyword>
<dbReference type="InterPro" id="IPR011344">
    <property type="entry name" value="ssDNA-bd"/>
</dbReference>
<dbReference type="PANTHER" id="PTHR10302:SF27">
    <property type="entry name" value="SINGLE-STRANDED DNA-BINDING PROTEIN"/>
    <property type="match status" value="1"/>
</dbReference>
<dbReference type="STRING" id="1194090.SAMN05443144_11199"/>
<comment type="function">
    <text evidence="2">Plays an important role in DNA replication, recombination and repair. Binds to ssDNA and to an array of partner proteins to recruit them to their sites of action during DNA metabolism.</text>
</comment>
<dbReference type="EMBL" id="FQUS01000011">
    <property type="protein sequence ID" value="SHF65689.1"/>
    <property type="molecule type" value="Genomic_DNA"/>
</dbReference>
<keyword evidence="1 2" id="KW-0238">DNA-binding</keyword>
<sequence length="146" mass="16534">MSSLNKAMIIGRLGQDPDVRYTQSNTAVANLSVATSERYKDKQGEWKENTEWHRVVAWGRLAEICQEYLKKGSQVYIEGPIQTRQWEDKEGRTRYSTEIKALTMTMLDSKGSDSGEAPPKPDNAQQVSSSVDLNDNFDDIDDDLPF</sequence>
<keyword evidence="2" id="KW-0227">DNA damage</keyword>
<keyword evidence="6" id="KW-1185">Reference proteome</keyword>
<dbReference type="AlphaFoldDB" id="A0A1M5DFE0"/>
<dbReference type="OrthoDB" id="9809878at2"/>
<dbReference type="PIRSF" id="PIRSF002070">
    <property type="entry name" value="SSB"/>
    <property type="match status" value="1"/>
</dbReference>
<dbReference type="GO" id="GO:0006281">
    <property type="term" value="P:DNA repair"/>
    <property type="evidence" value="ECO:0007669"/>
    <property type="project" value="UniProtKB-UniRule"/>
</dbReference>
<dbReference type="RefSeq" id="WP_073064147.1">
    <property type="nucleotide sequence ID" value="NZ_FQUS01000011.1"/>
</dbReference>
<dbReference type="GO" id="GO:0006310">
    <property type="term" value="P:DNA recombination"/>
    <property type="evidence" value="ECO:0007669"/>
    <property type="project" value="UniProtKB-UniRule"/>
</dbReference>
<comment type="caution">
    <text evidence="2">Lacks conserved residue(s) required for the propagation of feature annotation.</text>
</comment>
<dbReference type="PROSITE" id="PS50935">
    <property type="entry name" value="SSB"/>
    <property type="match status" value="1"/>
</dbReference>
<feature type="compositionally biased region" description="Acidic residues" evidence="4">
    <location>
        <begin position="135"/>
        <end position="146"/>
    </location>
</feature>
<name>A0A1M5DFE0_9BACT</name>
<dbReference type="SUPFAM" id="SSF50249">
    <property type="entry name" value="Nucleic acid-binding proteins"/>
    <property type="match status" value="1"/>
</dbReference>
<feature type="region of interest" description="Disordered" evidence="4">
    <location>
        <begin position="108"/>
        <end position="146"/>
    </location>
</feature>
<feature type="short sequence motif" description="Important for interaction with partner proteins" evidence="2">
    <location>
        <begin position="141"/>
        <end position="146"/>
    </location>
</feature>
<dbReference type="NCBIfam" id="TIGR00621">
    <property type="entry name" value="ssb"/>
    <property type="match status" value="1"/>
</dbReference>
<dbReference type="GO" id="GO:0006260">
    <property type="term" value="P:DNA replication"/>
    <property type="evidence" value="ECO:0007669"/>
    <property type="project" value="UniProtKB-UniRule"/>
</dbReference>
<dbReference type="CDD" id="cd04496">
    <property type="entry name" value="SSB_OBF"/>
    <property type="match status" value="1"/>
</dbReference>
<proteinExistence type="inferred from homology"/>
<comment type="subunit">
    <text evidence="2">Homotetramer.</text>
</comment>
<gene>
    <name evidence="5" type="ORF">SAMN05443144_11199</name>
</gene>
<dbReference type="Proteomes" id="UP000184041">
    <property type="component" value="Unassembled WGS sequence"/>
</dbReference>
<accession>A0A1M5DFE0</accession>
<dbReference type="Pfam" id="PF00436">
    <property type="entry name" value="SSB"/>
    <property type="match status" value="1"/>
</dbReference>
<dbReference type="InterPro" id="IPR000424">
    <property type="entry name" value="Primosome_PriB/ssb"/>
</dbReference>
<dbReference type="GO" id="GO:0003697">
    <property type="term" value="F:single-stranded DNA binding"/>
    <property type="evidence" value="ECO:0007669"/>
    <property type="project" value="UniProtKB-UniRule"/>
</dbReference>
<evidence type="ECO:0000256" key="4">
    <source>
        <dbReference type="SAM" id="MobiDB-lite"/>
    </source>
</evidence>
<evidence type="ECO:0000256" key="3">
    <source>
        <dbReference type="PIRNR" id="PIRNR002070"/>
    </source>
</evidence>
<dbReference type="PANTHER" id="PTHR10302">
    <property type="entry name" value="SINGLE-STRANDED DNA-BINDING PROTEIN"/>
    <property type="match status" value="1"/>
</dbReference>
<evidence type="ECO:0000313" key="5">
    <source>
        <dbReference type="EMBL" id="SHF65689.1"/>
    </source>
</evidence>
<dbReference type="HAMAP" id="MF_00984">
    <property type="entry name" value="SSB"/>
    <property type="match status" value="1"/>
</dbReference>
<keyword evidence="2" id="KW-0235">DNA replication</keyword>
<dbReference type="Gene3D" id="2.40.50.140">
    <property type="entry name" value="Nucleic acid-binding proteins"/>
    <property type="match status" value="1"/>
</dbReference>